<dbReference type="Pfam" id="PF08448">
    <property type="entry name" value="PAS_4"/>
    <property type="match status" value="1"/>
</dbReference>
<evidence type="ECO:0000256" key="14">
    <source>
        <dbReference type="PROSITE-ProRule" id="PRU00110"/>
    </source>
</evidence>
<dbReference type="InterPro" id="IPR013656">
    <property type="entry name" value="PAS_4"/>
</dbReference>
<accession>A0ABY4YC67</accession>
<gene>
    <name evidence="21" type="ORF">J2N86_14920</name>
</gene>
<evidence type="ECO:0000256" key="10">
    <source>
        <dbReference type="ARBA" id="ARBA00022840"/>
    </source>
</evidence>
<feature type="modified residue" description="4-aspartylphosphate" evidence="15">
    <location>
        <position position="565"/>
    </location>
</feature>
<reference evidence="21" key="1">
    <citation type="submission" date="2021-03" db="EMBL/GenBank/DDBJ databases">
        <title>Legionella lytica PCM 2298.</title>
        <authorList>
            <person name="Koper P."/>
        </authorList>
    </citation>
    <scope>NUCLEOTIDE SEQUENCE</scope>
    <source>
        <strain evidence="21">PCM 2298</strain>
        <plasmid evidence="21">pLlyPCM2298_1</plasmid>
    </source>
</reference>
<sequence length="785" mass="88885">MNRKRHSISVDLQVVQSLLDAIPNPVLLISEHDKVLKINDSAEKAWNIKKDQLLGHKLSYTCSSLEENALCPAIIHIEGKKYEGLIVKAEHSPSSDSQNWDVISRYLLTPLTQNSQKNEHMHQDIYHYMENIIAEIPISVYWMNTEYIYLGCSNDMAKLLRLKSRHDIIGKTYRDLYDEQSGAHYKKADQEVIQKGISLSIEEPLYQSDGTKEIYLSKKVPLKNAQGIITGMLGISVNITERIKMEQALEHAKKQAEAANAAKTEFIANMSHDIRTPLTGVIGLSGILEQTLQDPQDKEKAHMLHDSGEELLHMLNEVLDDVRADNLSENDIKTECFDVHQCIYDLIRLESPATTLKHLTLRANIAPNVPRYIESDHNKIHRILLNLTGNAIKFTQSGCITLSIDCLHRDNDKVHLKFSVSDTGIGIPEAVQSQVFNRFFKVSSSYNSSYSGHGLGLHIAQTYVELLGGHITLTSKEGVGSTFHFDLECSLGKEPEQITKNHALQIPQISSPKTLHLLLVEDNFIALKALELLLTQKNYTFTSAATGEEALALLNNHAFDLMITDIGLPGISGTELTKRVREQEKKRNKPHLPIIGLTGHARETALAECTESGMDEVLNKPAQIDLVHSCIQQLIQKETNKEQEAPSSAPGKLALGADLPDTEEELFQLEQFPVFDEELALKQCPDRQLLITLLERCISDFMQQDITQLKEAYEQQNWEQVEKETHKIKGGMSYLGTQKMRFACQYFERYYKAGYRKLLDPLYHQIIRVNDETCCVLRFWLENNK</sequence>
<dbReference type="SUPFAM" id="SSF47384">
    <property type="entry name" value="Homodimeric domain of signal transducing histidine kinase"/>
    <property type="match status" value="1"/>
</dbReference>
<keyword evidence="7" id="KW-0808">Transferase</keyword>
<keyword evidence="4" id="KW-1003">Cell membrane</keyword>
<dbReference type="InterPro" id="IPR003661">
    <property type="entry name" value="HisK_dim/P_dom"/>
</dbReference>
<dbReference type="Pfam" id="PF13426">
    <property type="entry name" value="PAS_9"/>
    <property type="match status" value="1"/>
</dbReference>
<evidence type="ECO:0000259" key="19">
    <source>
        <dbReference type="PROSITE" id="PS50113"/>
    </source>
</evidence>
<dbReference type="CDD" id="cd00082">
    <property type="entry name" value="HisKA"/>
    <property type="match status" value="1"/>
</dbReference>
<dbReference type="InterPro" id="IPR000014">
    <property type="entry name" value="PAS"/>
</dbReference>
<proteinExistence type="predicted"/>
<dbReference type="SUPFAM" id="SSF52172">
    <property type="entry name" value="CheY-like"/>
    <property type="match status" value="1"/>
</dbReference>
<dbReference type="Gene3D" id="3.30.565.10">
    <property type="entry name" value="Histidine kinase-like ATPase, C-terminal domain"/>
    <property type="match status" value="1"/>
</dbReference>
<evidence type="ECO:0000256" key="4">
    <source>
        <dbReference type="ARBA" id="ARBA00022475"/>
    </source>
</evidence>
<dbReference type="Gene3D" id="3.30.450.20">
    <property type="entry name" value="PAS domain"/>
    <property type="match status" value="2"/>
</dbReference>
<evidence type="ECO:0000256" key="9">
    <source>
        <dbReference type="ARBA" id="ARBA00022777"/>
    </source>
</evidence>
<organism evidence="21 22">
    <name type="scientific">Legionella lytica</name>
    <dbReference type="NCBI Taxonomy" id="96232"/>
    <lineage>
        <taxon>Bacteria</taxon>
        <taxon>Pseudomonadati</taxon>
        <taxon>Pseudomonadota</taxon>
        <taxon>Gammaproteobacteria</taxon>
        <taxon>Legionellales</taxon>
        <taxon>Legionellaceae</taxon>
        <taxon>Legionella</taxon>
    </lineage>
</organism>
<keyword evidence="8" id="KW-0812">Transmembrane</keyword>
<evidence type="ECO:0000256" key="16">
    <source>
        <dbReference type="SAM" id="Coils"/>
    </source>
</evidence>
<dbReference type="InterPro" id="IPR008207">
    <property type="entry name" value="Sig_transdc_His_kin_Hpt_dom"/>
</dbReference>
<dbReference type="InterPro" id="IPR001789">
    <property type="entry name" value="Sig_transdc_resp-reg_receiver"/>
</dbReference>
<evidence type="ECO:0000256" key="15">
    <source>
        <dbReference type="PROSITE-ProRule" id="PRU00169"/>
    </source>
</evidence>
<keyword evidence="10" id="KW-0547">Nucleotide-binding</keyword>
<keyword evidence="16" id="KW-0175">Coiled coil</keyword>
<dbReference type="PROSITE" id="PS50110">
    <property type="entry name" value="RESPONSE_REGULATORY"/>
    <property type="match status" value="1"/>
</dbReference>
<dbReference type="SMART" id="SM00388">
    <property type="entry name" value="HisKA"/>
    <property type="match status" value="1"/>
</dbReference>
<evidence type="ECO:0000256" key="2">
    <source>
        <dbReference type="ARBA" id="ARBA00004429"/>
    </source>
</evidence>
<dbReference type="PROSITE" id="PS50113">
    <property type="entry name" value="PAC"/>
    <property type="match status" value="1"/>
</dbReference>
<dbReference type="Pfam" id="PF00072">
    <property type="entry name" value="Response_reg"/>
    <property type="match status" value="1"/>
</dbReference>
<protein>
    <recommendedName>
        <fullName evidence="3">histidine kinase</fullName>
        <ecNumber evidence="3">2.7.13.3</ecNumber>
    </recommendedName>
</protein>
<dbReference type="PROSITE" id="PS50894">
    <property type="entry name" value="HPT"/>
    <property type="match status" value="1"/>
</dbReference>
<dbReference type="SMART" id="SM00091">
    <property type="entry name" value="PAS"/>
    <property type="match status" value="2"/>
</dbReference>
<keyword evidence="9" id="KW-0418">Kinase</keyword>
<keyword evidence="10" id="KW-0067">ATP-binding</keyword>
<dbReference type="Pfam" id="PF00512">
    <property type="entry name" value="HisKA"/>
    <property type="match status" value="1"/>
</dbReference>
<dbReference type="Pfam" id="PF02518">
    <property type="entry name" value="HATPase_c"/>
    <property type="match status" value="1"/>
</dbReference>
<keyword evidence="13" id="KW-0472">Membrane</keyword>
<keyword evidence="11" id="KW-1133">Transmembrane helix</keyword>
<dbReference type="EMBL" id="CP071528">
    <property type="protein sequence ID" value="USQ15252.1"/>
    <property type="molecule type" value="Genomic_DNA"/>
</dbReference>
<evidence type="ECO:0000256" key="3">
    <source>
        <dbReference type="ARBA" id="ARBA00012438"/>
    </source>
</evidence>
<evidence type="ECO:0000256" key="11">
    <source>
        <dbReference type="ARBA" id="ARBA00022989"/>
    </source>
</evidence>
<dbReference type="PROSITE" id="PS50109">
    <property type="entry name" value="HIS_KIN"/>
    <property type="match status" value="1"/>
</dbReference>
<dbReference type="InterPro" id="IPR003594">
    <property type="entry name" value="HATPase_dom"/>
</dbReference>
<dbReference type="SMART" id="SM00387">
    <property type="entry name" value="HATPase_c"/>
    <property type="match status" value="1"/>
</dbReference>
<dbReference type="InterPro" id="IPR000700">
    <property type="entry name" value="PAS-assoc_C"/>
</dbReference>
<evidence type="ECO:0000256" key="13">
    <source>
        <dbReference type="ARBA" id="ARBA00023136"/>
    </source>
</evidence>
<evidence type="ECO:0000256" key="12">
    <source>
        <dbReference type="ARBA" id="ARBA00023012"/>
    </source>
</evidence>
<dbReference type="CDD" id="cd17546">
    <property type="entry name" value="REC_hyHK_CKI1_RcsC-like"/>
    <property type="match status" value="1"/>
</dbReference>
<dbReference type="PRINTS" id="PR00344">
    <property type="entry name" value="BCTRLSENSOR"/>
</dbReference>
<evidence type="ECO:0000256" key="1">
    <source>
        <dbReference type="ARBA" id="ARBA00000085"/>
    </source>
</evidence>
<evidence type="ECO:0000256" key="6">
    <source>
        <dbReference type="ARBA" id="ARBA00022553"/>
    </source>
</evidence>
<dbReference type="Pfam" id="PF01627">
    <property type="entry name" value="Hpt"/>
    <property type="match status" value="1"/>
</dbReference>
<feature type="modified residue" description="Phosphohistidine" evidence="14">
    <location>
        <position position="726"/>
    </location>
</feature>
<feature type="domain" description="Response regulatory" evidence="18">
    <location>
        <begin position="516"/>
        <end position="635"/>
    </location>
</feature>
<dbReference type="Proteomes" id="UP001057474">
    <property type="component" value="Plasmid pLlyPCM2298_1"/>
</dbReference>
<dbReference type="Gene3D" id="1.20.120.160">
    <property type="entry name" value="HPT domain"/>
    <property type="match status" value="1"/>
</dbReference>
<dbReference type="EC" id="2.7.13.3" evidence="3"/>
<dbReference type="InterPro" id="IPR035965">
    <property type="entry name" value="PAS-like_dom_sf"/>
</dbReference>
<keyword evidence="6 15" id="KW-0597">Phosphoprotein</keyword>
<name>A0ABY4YC67_9GAMM</name>
<evidence type="ECO:0000256" key="7">
    <source>
        <dbReference type="ARBA" id="ARBA00022679"/>
    </source>
</evidence>
<evidence type="ECO:0000256" key="8">
    <source>
        <dbReference type="ARBA" id="ARBA00022692"/>
    </source>
</evidence>
<evidence type="ECO:0000259" key="17">
    <source>
        <dbReference type="PROSITE" id="PS50109"/>
    </source>
</evidence>
<geneLocation type="plasmid" evidence="21 22">
    <name>pLlyPCM2298_1</name>
</geneLocation>
<dbReference type="RefSeq" id="WP_252582489.1">
    <property type="nucleotide sequence ID" value="NZ_CP071528.1"/>
</dbReference>
<comment type="subcellular location">
    <subcellularLocation>
        <location evidence="2">Cell inner membrane</location>
        <topology evidence="2">Multi-pass membrane protein</topology>
    </subcellularLocation>
</comment>
<evidence type="ECO:0000313" key="21">
    <source>
        <dbReference type="EMBL" id="USQ15252.1"/>
    </source>
</evidence>
<dbReference type="CDD" id="cd00088">
    <property type="entry name" value="HPT"/>
    <property type="match status" value="1"/>
</dbReference>
<dbReference type="InterPro" id="IPR005467">
    <property type="entry name" value="His_kinase_dom"/>
</dbReference>
<dbReference type="PANTHER" id="PTHR43047">
    <property type="entry name" value="TWO-COMPONENT HISTIDINE PROTEIN KINASE"/>
    <property type="match status" value="1"/>
</dbReference>
<dbReference type="SMART" id="SM00448">
    <property type="entry name" value="REC"/>
    <property type="match status" value="1"/>
</dbReference>
<evidence type="ECO:0000256" key="5">
    <source>
        <dbReference type="ARBA" id="ARBA00022519"/>
    </source>
</evidence>
<feature type="domain" description="HPt" evidence="20">
    <location>
        <begin position="687"/>
        <end position="780"/>
    </location>
</feature>
<dbReference type="CDD" id="cd16922">
    <property type="entry name" value="HATPase_EvgS-ArcB-TorS-like"/>
    <property type="match status" value="1"/>
</dbReference>
<dbReference type="InterPro" id="IPR036097">
    <property type="entry name" value="HisK_dim/P_sf"/>
</dbReference>
<dbReference type="PANTHER" id="PTHR43047:SF72">
    <property type="entry name" value="OSMOSENSING HISTIDINE PROTEIN KINASE SLN1"/>
    <property type="match status" value="1"/>
</dbReference>
<dbReference type="InterPro" id="IPR036890">
    <property type="entry name" value="HATPase_C_sf"/>
</dbReference>
<feature type="domain" description="Histidine kinase" evidence="17">
    <location>
        <begin position="269"/>
        <end position="491"/>
    </location>
</feature>
<dbReference type="Gene3D" id="1.10.287.130">
    <property type="match status" value="1"/>
</dbReference>
<dbReference type="InterPro" id="IPR004358">
    <property type="entry name" value="Sig_transdc_His_kin-like_C"/>
</dbReference>
<keyword evidence="22" id="KW-1185">Reference proteome</keyword>
<keyword evidence="5" id="KW-0997">Cell inner membrane</keyword>
<evidence type="ECO:0000259" key="20">
    <source>
        <dbReference type="PROSITE" id="PS50894"/>
    </source>
</evidence>
<feature type="coiled-coil region" evidence="16">
    <location>
        <begin position="242"/>
        <end position="269"/>
    </location>
</feature>
<dbReference type="SUPFAM" id="SSF55874">
    <property type="entry name" value="ATPase domain of HSP90 chaperone/DNA topoisomerase II/histidine kinase"/>
    <property type="match status" value="1"/>
</dbReference>
<comment type="catalytic activity">
    <reaction evidence="1">
        <text>ATP + protein L-histidine = ADP + protein N-phospho-L-histidine.</text>
        <dbReference type="EC" id="2.7.13.3"/>
    </reaction>
</comment>
<evidence type="ECO:0000259" key="18">
    <source>
        <dbReference type="PROSITE" id="PS50110"/>
    </source>
</evidence>
<evidence type="ECO:0000313" key="22">
    <source>
        <dbReference type="Proteomes" id="UP001057474"/>
    </source>
</evidence>
<dbReference type="SUPFAM" id="SSF55785">
    <property type="entry name" value="PYP-like sensor domain (PAS domain)"/>
    <property type="match status" value="1"/>
</dbReference>
<keyword evidence="12" id="KW-0902">Two-component regulatory system</keyword>
<dbReference type="Gene3D" id="3.40.50.2300">
    <property type="match status" value="1"/>
</dbReference>
<keyword evidence="21" id="KW-0614">Plasmid</keyword>
<dbReference type="InterPro" id="IPR011006">
    <property type="entry name" value="CheY-like_superfamily"/>
</dbReference>
<feature type="domain" description="PAC" evidence="19">
    <location>
        <begin position="199"/>
        <end position="251"/>
    </location>
</feature>
<dbReference type="InterPro" id="IPR036641">
    <property type="entry name" value="HPT_dom_sf"/>
</dbReference>
<dbReference type="SUPFAM" id="SSF47226">
    <property type="entry name" value="Histidine-containing phosphotransfer domain, HPT domain"/>
    <property type="match status" value="1"/>
</dbReference>